<feature type="non-terminal residue" evidence="2">
    <location>
        <position position="1"/>
    </location>
</feature>
<organism evidence="2">
    <name type="scientific">human gut metagenome</name>
    <dbReference type="NCBI Taxonomy" id="408170"/>
    <lineage>
        <taxon>unclassified sequences</taxon>
        <taxon>metagenomes</taxon>
        <taxon>organismal metagenomes</taxon>
    </lineage>
</organism>
<name>W1YU46_9ZZZZ</name>
<evidence type="ECO:0000256" key="1">
    <source>
        <dbReference type="SAM" id="MobiDB-lite"/>
    </source>
</evidence>
<comment type="caution">
    <text evidence="2">The sequence shown here is derived from an EMBL/GenBank/DDBJ whole genome shotgun (WGS) entry which is preliminary data.</text>
</comment>
<accession>W1YU46</accession>
<dbReference type="AlphaFoldDB" id="W1YU46"/>
<sequence length="25" mass="2654">PSIGATPGPQRNRSLLPELTTETDC</sequence>
<protein>
    <submittedName>
        <fullName evidence="2">Uncharacterized protein</fullName>
    </submittedName>
</protein>
<dbReference type="EMBL" id="AZMM01000018">
    <property type="protein sequence ID" value="ETJ46007.1"/>
    <property type="molecule type" value="Genomic_DNA"/>
</dbReference>
<feature type="region of interest" description="Disordered" evidence="1">
    <location>
        <begin position="1"/>
        <end position="25"/>
    </location>
</feature>
<proteinExistence type="predicted"/>
<evidence type="ECO:0000313" key="2">
    <source>
        <dbReference type="EMBL" id="ETJ46007.1"/>
    </source>
</evidence>
<gene>
    <name evidence="2" type="ORF">Q604_UNBC00018G0001</name>
</gene>
<reference evidence="2" key="1">
    <citation type="submission" date="2013-12" db="EMBL/GenBank/DDBJ databases">
        <title>A Varibaculum cambriense genome reconstructed from a premature infant gut community with otherwise low bacterial novelty that shifts toward anaerobic metabolism during the third week of life.</title>
        <authorList>
            <person name="Brown C.T."/>
            <person name="Sharon I."/>
            <person name="Thomas B.C."/>
            <person name="Castelle C.J."/>
            <person name="Morowitz M.J."/>
            <person name="Banfield J.F."/>
        </authorList>
    </citation>
    <scope>NUCLEOTIDE SEQUENCE</scope>
</reference>